<evidence type="ECO:0000313" key="1">
    <source>
        <dbReference type="EMBL" id="KAJ9061482.1"/>
    </source>
</evidence>
<proteinExistence type="predicted"/>
<organism evidence="1 2">
    <name type="scientific">Entomophthora muscae</name>
    <dbReference type="NCBI Taxonomy" id="34485"/>
    <lineage>
        <taxon>Eukaryota</taxon>
        <taxon>Fungi</taxon>
        <taxon>Fungi incertae sedis</taxon>
        <taxon>Zoopagomycota</taxon>
        <taxon>Entomophthoromycotina</taxon>
        <taxon>Entomophthoromycetes</taxon>
        <taxon>Entomophthorales</taxon>
        <taxon>Entomophthoraceae</taxon>
        <taxon>Entomophthora</taxon>
    </lineage>
</organism>
<sequence>MLIPWLRSAALTVFPALLLLKFTAPDLWDNLASSTLTLKDNPQHLVDELMSLPSHTCMLLSQGGLLIQALTSDVLPMVSLPALAHAPINNAQLSLAYQFPKVPQESELPHQVVAPANMAFW</sequence>
<evidence type="ECO:0000313" key="2">
    <source>
        <dbReference type="Proteomes" id="UP001165960"/>
    </source>
</evidence>
<gene>
    <name evidence="1" type="ORF">DSO57_1020197</name>
</gene>
<dbReference type="EMBL" id="QTSX02005064">
    <property type="protein sequence ID" value="KAJ9061482.1"/>
    <property type="molecule type" value="Genomic_DNA"/>
</dbReference>
<accession>A0ACC2SGR1</accession>
<name>A0ACC2SGR1_9FUNG</name>
<reference evidence="1" key="1">
    <citation type="submission" date="2022-04" db="EMBL/GenBank/DDBJ databases">
        <title>Genome of the entomopathogenic fungus Entomophthora muscae.</title>
        <authorList>
            <person name="Elya C."/>
            <person name="Lovett B.R."/>
            <person name="Lee E."/>
            <person name="Macias A.M."/>
            <person name="Hajek A.E."/>
            <person name="De Bivort B.L."/>
            <person name="Kasson M.T."/>
            <person name="De Fine Licht H.H."/>
            <person name="Stajich J.E."/>
        </authorList>
    </citation>
    <scope>NUCLEOTIDE SEQUENCE</scope>
    <source>
        <strain evidence="1">Berkeley</strain>
    </source>
</reference>
<comment type="caution">
    <text evidence="1">The sequence shown here is derived from an EMBL/GenBank/DDBJ whole genome shotgun (WGS) entry which is preliminary data.</text>
</comment>
<protein>
    <submittedName>
        <fullName evidence="1">Uncharacterized protein</fullName>
    </submittedName>
</protein>
<dbReference type="Proteomes" id="UP001165960">
    <property type="component" value="Unassembled WGS sequence"/>
</dbReference>
<keyword evidence="2" id="KW-1185">Reference proteome</keyword>